<dbReference type="SUPFAM" id="SSF55961">
    <property type="entry name" value="Bet v1-like"/>
    <property type="match status" value="1"/>
</dbReference>
<protein>
    <recommendedName>
        <fullName evidence="3">SRPBCC family protein</fullName>
    </recommendedName>
</protein>
<evidence type="ECO:0000313" key="2">
    <source>
        <dbReference type="Proteomes" id="UP000253370"/>
    </source>
</evidence>
<proteinExistence type="predicted"/>
<accession>A0A365UCW8</accession>
<dbReference type="Proteomes" id="UP000253370">
    <property type="component" value="Unassembled WGS sequence"/>
</dbReference>
<dbReference type="AlphaFoldDB" id="A0A365UCW8"/>
<dbReference type="Gene3D" id="3.30.530.20">
    <property type="match status" value="1"/>
</dbReference>
<evidence type="ECO:0008006" key="3">
    <source>
        <dbReference type="Google" id="ProtNLM"/>
    </source>
</evidence>
<dbReference type="OrthoDB" id="7428016at2"/>
<comment type="caution">
    <text evidence="1">The sequence shown here is derived from an EMBL/GenBank/DDBJ whole genome shotgun (WGS) entry which is preliminary data.</text>
</comment>
<sequence>MSDRPVILSTHLSAPPEEVWALLMRPATLEHVAAPLLRFRPEGPPLPERWQEGAWRVRLRGPLGLPLGWQEIRVSFPEAPPPMRRLRDAGRGALARRWDHVIEIAPEGAGTRYTDRVTVEAGWLTPAIRLFARIFYAHRQRRWRRLLSRETRRRDRDAPPPA</sequence>
<organism evidence="1 2">
    <name type="scientific">Rhodosalinus halophilus</name>
    <dbReference type="NCBI Taxonomy" id="2259333"/>
    <lineage>
        <taxon>Bacteria</taxon>
        <taxon>Pseudomonadati</taxon>
        <taxon>Pseudomonadota</taxon>
        <taxon>Alphaproteobacteria</taxon>
        <taxon>Rhodobacterales</taxon>
        <taxon>Paracoccaceae</taxon>
        <taxon>Rhodosalinus</taxon>
    </lineage>
</organism>
<dbReference type="RefSeq" id="WP_113288014.1">
    <property type="nucleotide sequence ID" value="NZ_QNTQ01000002.1"/>
</dbReference>
<keyword evidence="2" id="KW-1185">Reference proteome</keyword>
<evidence type="ECO:0000313" key="1">
    <source>
        <dbReference type="EMBL" id="RBI87166.1"/>
    </source>
</evidence>
<dbReference type="InterPro" id="IPR023393">
    <property type="entry name" value="START-like_dom_sf"/>
</dbReference>
<name>A0A365UCW8_9RHOB</name>
<reference evidence="1 2" key="1">
    <citation type="submission" date="2018-07" db="EMBL/GenBank/DDBJ databases">
        <title>Rhodosalinus sp. strain E84T genomic sequence and assembly.</title>
        <authorList>
            <person name="Liu Z.-W."/>
            <person name="Lu D.-C."/>
        </authorList>
    </citation>
    <scope>NUCLEOTIDE SEQUENCE [LARGE SCALE GENOMIC DNA]</scope>
    <source>
        <strain evidence="1 2">E84</strain>
    </source>
</reference>
<gene>
    <name evidence="1" type="ORF">DRV85_03315</name>
</gene>
<dbReference type="EMBL" id="QNTQ01000002">
    <property type="protein sequence ID" value="RBI87166.1"/>
    <property type="molecule type" value="Genomic_DNA"/>
</dbReference>